<accession>A0A1G9B492</accession>
<dbReference type="Gene3D" id="3.40.50.410">
    <property type="entry name" value="von Willebrand factor, type A domain"/>
    <property type="match status" value="1"/>
</dbReference>
<dbReference type="STRING" id="492660.SAMN05192566_0980"/>
<dbReference type="RefSeq" id="WP_091470919.1">
    <property type="nucleotide sequence ID" value="NZ_FNFX01000002.1"/>
</dbReference>
<proteinExistence type="predicted"/>
<dbReference type="OrthoDB" id="8532766at2"/>
<evidence type="ECO:0000313" key="3">
    <source>
        <dbReference type="Proteomes" id="UP000198629"/>
    </source>
</evidence>
<reference evidence="3" key="1">
    <citation type="submission" date="2016-10" db="EMBL/GenBank/DDBJ databases">
        <authorList>
            <person name="Varghese N."/>
            <person name="Submissions S."/>
        </authorList>
    </citation>
    <scope>NUCLEOTIDE SEQUENCE [LARGE SCALE GENOMIC DNA]</scope>
    <source>
        <strain evidence="3">CBMB127</strain>
    </source>
</reference>
<keyword evidence="1" id="KW-0812">Transmembrane</keyword>
<gene>
    <name evidence="2" type="ORF">SAMN05192566_0980</name>
</gene>
<dbReference type="InterPro" id="IPR036465">
    <property type="entry name" value="vWFA_dom_sf"/>
</dbReference>
<keyword evidence="1" id="KW-0472">Membrane</keyword>
<keyword evidence="1" id="KW-1133">Transmembrane helix</keyword>
<organism evidence="2 3">
    <name type="scientific">Methylophilus rhizosphaerae</name>
    <dbReference type="NCBI Taxonomy" id="492660"/>
    <lineage>
        <taxon>Bacteria</taxon>
        <taxon>Pseudomonadati</taxon>
        <taxon>Pseudomonadota</taxon>
        <taxon>Betaproteobacteria</taxon>
        <taxon>Nitrosomonadales</taxon>
        <taxon>Methylophilaceae</taxon>
        <taxon>Methylophilus</taxon>
    </lineage>
</organism>
<evidence type="ECO:0000256" key="1">
    <source>
        <dbReference type="SAM" id="Phobius"/>
    </source>
</evidence>
<sequence length="347" mass="39452">MTTRKQGEYLRLQHRDTGLLLLALLCLLCAVIFPSIPVKRHVHTYFLIADVTQSMNAMDMALNNRPASRLEYTKRMMHDMIAQLPCHTRLGIGVFAGSTVTALYTPVTVCQNFSVIYDTIEHLDWRMAWSGNSQLRESLVSTAQVLRQMPGATSVVYFTDGEEAPLLHAYNTYDLRDFKPGSGWFFVGIGSDKGTAVPKLTEDNQVIGYWSNESFAVHPNAAQASVSKQNSERSNEVATSDYDRFISRRGSRYLQTLAREIGAQYIDGDHTDEVLQTIQQHNSPRYETSRFAIDWIFATLAGICLLATCIHRTSLRDMQYTLKRYRKQVKTRLFAHSDVIAHENHFQ</sequence>
<dbReference type="SUPFAM" id="SSF53300">
    <property type="entry name" value="vWA-like"/>
    <property type="match status" value="1"/>
</dbReference>
<dbReference type="AlphaFoldDB" id="A0A1G9B492"/>
<name>A0A1G9B492_9PROT</name>
<keyword evidence="3" id="KW-1185">Reference proteome</keyword>
<dbReference type="EMBL" id="FNFX01000002">
    <property type="protein sequence ID" value="SDK34298.1"/>
    <property type="molecule type" value="Genomic_DNA"/>
</dbReference>
<feature type="transmembrane region" description="Helical" evidence="1">
    <location>
        <begin position="295"/>
        <end position="315"/>
    </location>
</feature>
<protein>
    <submittedName>
        <fullName evidence="2">MxaL protein</fullName>
    </submittedName>
</protein>
<dbReference type="Proteomes" id="UP000198629">
    <property type="component" value="Unassembled WGS sequence"/>
</dbReference>
<evidence type="ECO:0000313" key="2">
    <source>
        <dbReference type="EMBL" id="SDK34298.1"/>
    </source>
</evidence>